<dbReference type="EC" id="4.2.1.41" evidence="5"/>
<name>A0ABP6QCG1_9ACTN</name>
<dbReference type="RefSeq" id="WP_344830514.1">
    <property type="nucleotide sequence ID" value="NZ_BAAAUV010000009.1"/>
</dbReference>
<gene>
    <name evidence="7" type="ORF">GCM10010468_40620</name>
</gene>
<dbReference type="InterPro" id="IPR017655">
    <property type="entry name" value="Dehydro-deoxyglucarate_dehyd"/>
</dbReference>
<dbReference type="SUPFAM" id="SSF51569">
    <property type="entry name" value="Aldolase"/>
    <property type="match status" value="1"/>
</dbReference>
<comment type="similarity">
    <text evidence="3 5 6">Belongs to the DapA family.</text>
</comment>
<dbReference type="InterPro" id="IPR002220">
    <property type="entry name" value="DapA-like"/>
</dbReference>
<dbReference type="SMART" id="SM01130">
    <property type="entry name" value="DHDPS"/>
    <property type="match status" value="1"/>
</dbReference>
<proteinExistence type="inferred from homology"/>
<dbReference type="Pfam" id="PF00701">
    <property type="entry name" value="DHDPS"/>
    <property type="match status" value="1"/>
</dbReference>
<evidence type="ECO:0000313" key="8">
    <source>
        <dbReference type="Proteomes" id="UP001501237"/>
    </source>
</evidence>
<comment type="catalytic activity">
    <reaction evidence="1 5">
        <text>5-dehydro-4-deoxy-D-glucarate + H(+) = 2,5-dioxopentanoate + CO2 + H2O</text>
        <dbReference type="Rhea" id="RHEA:24608"/>
        <dbReference type="ChEBI" id="CHEBI:15377"/>
        <dbReference type="ChEBI" id="CHEBI:15378"/>
        <dbReference type="ChEBI" id="CHEBI:16526"/>
        <dbReference type="ChEBI" id="CHEBI:42819"/>
        <dbReference type="ChEBI" id="CHEBI:58136"/>
        <dbReference type="EC" id="4.2.1.41"/>
    </reaction>
</comment>
<evidence type="ECO:0000256" key="1">
    <source>
        <dbReference type="ARBA" id="ARBA00001446"/>
    </source>
</evidence>
<dbReference type="PIRSF" id="PIRSF001365">
    <property type="entry name" value="DHDPS"/>
    <property type="match status" value="1"/>
</dbReference>
<evidence type="ECO:0000313" key="7">
    <source>
        <dbReference type="EMBL" id="GAA3217681.1"/>
    </source>
</evidence>
<sequence>MHLSGVLFFPVTPFDARGSIDTAVLAEHLRRGLAHGPGGVFAACGTGEFAALTEAEHAAVVEVAVEAADGAVPVVAGAGGPFGTALRQAAAAAELGADGLLVMPPYLAEGPPRGLLDYVAALGSASGLPMIVYQRGGVVLDPAQAVALARIPGVTGIKDGSGDIDRMARIVHAVRREAGTDFTFFNGLPTAELTQPAYRGLGVELYSSAAFCFVPELAAAFARALADGDPLAGRLLDGFYSPLSELRCTVPGYAVSLVKAAVRLRGLDVGPVRAPLVEPAAAHLAELERVIKTGLELLP</sequence>
<evidence type="ECO:0000256" key="2">
    <source>
        <dbReference type="ARBA" id="ARBA00004983"/>
    </source>
</evidence>
<dbReference type="NCBIfam" id="NF002958">
    <property type="entry name" value="PRK03620.1"/>
    <property type="match status" value="1"/>
</dbReference>
<evidence type="ECO:0000256" key="6">
    <source>
        <dbReference type="PIRNR" id="PIRNR001365"/>
    </source>
</evidence>
<dbReference type="InterPro" id="IPR013785">
    <property type="entry name" value="Aldolase_TIM"/>
</dbReference>
<comment type="caution">
    <text evidence="7">The sequence shown here is derived from an EMBL/GenBank/DDBJ whole genome shotgun (WGS) entry which is preliminary data.</text>
</comment>
<keyword evidence="4 5" id="KW-0456">Lyase</keyword>
<evidence type="ECO:0000256" key="5">
    <source>
        <dbReference type="HAMAP-Rule" id="MF_00694"/>
    </source>
</evidence>
<dbReference type="Gene3D" id="3.20.20.70">
    <property type="entry name" value="Aldolase class I"/>
    <property type="match status" value="1"/>
</dbReference>
<organism evidence="7 8">
    <name type="scientific">Actinocorallia longicatena</name>
    <dbReference type="NCBI Taxonomy" id="111803"/>
    <lineage>
        <taxon>Bacteria</taxon>
        <taxon>Bacillati</taxon>
        <taxon>Actinomycetota</taxon>
        <taxon>Actinomycetes</taxon>
        <taxon>Streptosporangiales</taxon>
        <taxon>Thermomonosporaceae</taxon>
        <taxon>Actinocorallia</taxon>
    </lineage>
</organism>
<dbReference type="HAMAP" id="MF_00694">
    <property type="entry name" value="KDGDH"/>
    <property type="match status" value="1"/>
</dbReference>
<dbReference type="PANTHER" id="PTHR12128:SF19">
    <property type="entry name" value="5-DEHYDRO-4-DEOXYGLUCARATE DEHYDRATASE 2-RELATED"/>
    <property type="match status" value="1"/>
</dbReference>
<evidence type="ECO:0000256" key="3">
    <source>
        <dbReference type="ARBA" id="ARBA00007592"/>
    </source>
</evidence>
<protein>
    <recommendedName>
        <fullName evidence="5">Probable 5-dehydro-4-deoxyglucarate dehydratase</fullName>
        <ecNumber evidence="5">4.2.1.41</ecNumber>
    </recommendedName>
    <alternativeName>
        <fullName evidence="5">5-keto-4-deoxy-glucarate dehydratase</fullName>
        <shortName evidence="5">KDGDH</shortName>
    </alternativeName>
</protein>
<dbReference type="EMBL" id="BAAAUV010000009">
    <property type="protein sequence ID" value="GAA3217681.1"/>
    <property type="molecule type" value="Genomic_DNA"/>
</dbReference>
<accession>A0ABP6QCG1</accession>
<reference evidence="8" key="1">
    <citation type="journal article" date="2019" name="Int. J. Syst. Evol. Microbiol.">
        <title>The Global Catalogue of Microorganisms (GCM) 10K type strain sequencing project: providing services to taxonomists for standard genome sequencing and annotation.</title>
        <authorList>
            <consortium name="The Broad Institute Genomics Platform"/>
            <consortium name="The Broad Institute Genome Sequencing Center for Infectious Disease"/>
            <person name="Wu L."/>
            <person name="Ma J."/>
        </authorList>
    </citation>
    <scope>NUCLEOTIDE SEQUENCE [LARGE SCALE GENOMIC DNA]</scope>
    <source>
        <strain evidence="8">JCM 9377</strain>
    </source>
</reference>
<dbReference type="PANTHER" id="PTHR12128">
    <property type="entry name" value="DIHYDRODIPICOLINATE SYNTHASE"/>
    <property type="match status" value="1"/>
</dbReference>
<keyword evidence="8" id="KW-1185">Reference proteome</keyword>
<dbReference type="Proteomes" id="UP001501237">
    <property type="component" value="Unassembled WGS sequence"/>
</dbReference>
<comment type="pathway">
    <text evidence="2 5">Carbohydrate acid metabolism; D-glucarate degradation; 2,5-dioxopentanoate from D-glucarate: step 2/2.</text>
</comment>
<evidence type="ECO:0000256" key="4">
    <source>
        <dbReference type="ARBA" id="ARBA00023239"/>
    </source>
</evidence>